<dbReference type="EMBL" id="LT906467">
    <property type="protein sequence ID" value="SNV70775.1"/>
    <property type="molecule type" value="Genomic_DNA"/>
</dbReference>
<accession>A0A076NG83</accession>
<evidence type="ECO:0000313" key="3">
    <source>
        <dbReference type="EMBL" id="SNV70775.1"/>
    </source>
</evidence>
<dbReference type="KEGG" id="cii:CIMIT_05740"/>
<reference evidence="2 4" key="1">
    <citation type="submission" date="2014-08" db="EMBL/GenBank/DDBJ databases">
        <title>Complete genome sequence of Corynebacterium imitans DSM 44264, isolated from a five-month-old boy with suspected pharyngeal diphtheria.</title>
        <authorList>
            <person name="Mollmann S."/>
            <person name="Albersmeier A."/>
            <person name="Ruckert C."/>
            <person name="Tauch A."/>
        </authorList>
    </citation>
    <scope>NUCLEOTIDE SEQUENCE [LARGE SCALE GENOMIC DNA]</scope>
    <source>
        <strain evidence="2 4">DSM 44264</strain>
    </source>
</reference>
<name>A0A076NG83_9CORY</name>
<proteinExistence type="predicted"/>
<gene>
    <name evidence="2" type="ORF">CIMIT_05740</name>
    <name evidence="3" type="ORF">SAMEA4535761_01212</name>
</gene>
<evidence type="ECO:0008006" key="6">
    <source>
        <dbReference type="Google" id="ProtNLM"/>
    </source>
</evidence>
<dbReference type="Proteomes" id="UP000215374">
    <property type="component" value="Chromosome 1"/>
</dbReference>
<evidence type="ECO:0000313" key="5">
    <source>
        <dbReference type="Proteomes" id="UP000215374"/>
    </source>
</evidence>
<dbReference type="Proteomes" id="UP000028780">
    <property type="component" value="Chromosome"/>
</dbReference>
<dbReference type="STRING" id="156978.CIMIT_05740"/>
<dbReference type="eggNOG" id="ENOG5030HIG">
    <property type="taxonomic scope" value="Bacteria"/>
</dbReference>
<dbReference type="RefSeq" id="WP_038590323.1">
    <property type="nucleotide sequence ID" value="NZ_CP009211.1"/>
</dbReference>
<evidence type="ECO:0000256" key="1">
    <source>
        <dbReference type="SAM" id="MobiDB-lite"/>
    </source>
</evidence>
<sequence>MTARKKKTDDAIDPKDATGAQAEVIEETTTDDEVDGDVEYPTFTITIDGKEIEVEDRWTRDAAPAGMMFVFHERYAQKYIPSVIEAIIGEDQVFNLMDAGLSADEFQQVFQAWGKRRQGK</sequence>
<evidence type="ECO:0000313" key="4">
    <source>
        <dbReference type="Proteomes" id="UP000028780"/>
    </source>
</evidence>
<dbReference type="AlphaFoldDB" id="A0A076NG83"/>
<evidence type="ECO:0000313" key="2">
    <source>
        <dbReference type="EMBL" id="AIJ33464.1"/>
    </source>
</evidence>
<organism evidence="2 4">
    <name type="scientific">Corynebacterium imitans</name>
    <dbReference type="NCBI Taxonomy" id="156978"/>
    <lineage>
        <taxon>Bacteria</taxon>
        <taxon>Bacillati</taxon>
        <taxon>Actinomycetota</taxon>
        <taxon>Actinomycetes</taxon>
        <taxon>Mycobacteriales</taxon>
        <taxon>Corynebacteriaceae</taxon>
        <taxon>Corynebacterium</taxon>
    </lineage>
</organism>
<feature type="compositionally biased region" description="Acidic residues" evidence="1">
    <location>
        <begin position="24"/>
        <end position="36"/>
    </location>
</feature>
<dbReference type="HOGENOM" id="CLU_2045749_0_0_11"/>
<feature type="region of interest" description="Disordered" evidence="1">
    <location>
        <begin position="1"/>
        <end position="36"/>
    </location>
</feature>
<feature type="compositionally biased region" description="Basic and acidic residues" evidence="1">
    <location>
        <begin position="7"/>
        <end position="16"/>
    </location>
</feature>
<keyword evidence="4" id="KW-1185">Reference proteome</keyword>
<reference evidence="3 5" key="2">
    <citation type="submission" date="2017-06" db="EMBL/GenBank/DDBJ databases">
        <authorList>
            <consortium name="Pathogen Informatics"/>
        </authorList>
    </citation>
    <scope>NUCLEOTIDE SEQUENCE [LARGE SCALE GENOMIC DNA]</scope>
    <source>
        <strain evidence="3 5">NCTC13015</strain>
    </source>
</reference>
<protein>
    <recommendedName>
        <fullName evidence="6">Tail assembly chaperone</fullName>
    </recommendedName>
</protein>
<dbReference type="EMBL" id="CP009211">
    <property type="protein sequence ID" value="AIJ33464.1"/>
    <property type="molecule type" value="Genomic_DNA"/>
</dbReference>